<dbReference type="EMBL" id="CP007174">
    <property type="protein sequence ID" value="AIF82491.1"/>
    <property type="molecule type" value="Genomic_DNA"/>
</dbReference>
<dbReference type="Gene3D" id="2.60.40.650">
    <property type="match status" value="1"/>
</dbReference>
<evidence type="ECO:0000313" key="1">
    <source>
        <dbReference type="EMBL" id="AIF82491.1"/>
    </source>
</evidence>
<name>A0A075MLW1_9ARCH</name>
<dbReference type="AlphaFoldDB" id="A0A075MLW1"/>
<organism evidence="1 2">
    <name type="scientific">Candidatus Nitrososphaera evergladensis SR1</name>
    <dbReference type="NCBI Taxonomy" id="1459636"/>
    <lineage>
        <taxon>Archaea</taxon>
        <taxon>Nitrososphaerota</taxon>
        <taxon>Nitrososphaeria</taxon>
        <taxon>Nitrososphaerales</taxon>
        <taxon>Nitrososphaeraceae</taxon>
        <taxon>Nitrososphaera</taxon>
    </lineage>
</organism>
<proteinExistence type="predicted"/>
<dbReference type="STRING" id="1459636.NTE_00409"/>
<gene>
    <name evidence="1" type="ORF">NTE_00409</name>
</gene>
<protein>
    <submittedName>
        <fullName evidence="1">Uncharacterized protein</fullName>
    </submittedName>
</protein>
<dbReference type="HOGENOM" id="CLU_033520_0_0_2"/>
<dbReference type="InterPro" id="IPR014756">
    <property type="entry name" value="Ig_E-set"/>
</dbReference>
<dbReference type="KEGG" id="nev:NTE_00409"/>
<reference evidence="1 2" key="1">
    <citation type="journal article" date="2014" name="PLoS ONE">
        <title>Genome Sequence of Candidatus Nitrososphaera evergladensis from Group I.1b Enriched from Everglades Soil Reveals Novel Genomic Features of the Ammonia-Oxidizing Archaea.</title>
        <authorList>
            <person name="Zhalnina K.V."/>
            <person name="Dias R."/>
            <person name="Leonard M.T."/>
            <person name="Dorr de Quadros P."/>
            <person name="Camargo F.A."/>
            <person name="Drew J.C."/>
            <person name="Farmerie W.G."/>
            <person name="Daroub S.H."/>
            <person name="Triplett E.W."/>
        </authorList>
    </citation>
    <scope>NUCLEOTIDE SEQUENCE [LARGE SCALE GENOMIC DNA]</scope>
    <source>
        <strain evidence="1 2">SR1</strain>
    </source>
</reference>
<evidence type="ECO:0000313" key="2">
    <source>
        <dbReference type="Proteomes" id="UP000028194"/>
    </source>
</evidence>
<keyword evidence="2" id="KW-1185">Reference proteome</keyword>
<accession>A0A075MLW1</accession>
<dbReference type="SUPFAM" id="SSF81296">
    <property type="entry name" value="E set domains"/>
    <property type="match status" value="1"/>
</dbReference>
<dbReference type="Proteomes" id="UP000028194">
    <property type="component" value="Chromosome"/>
</dbReference>
<sequence length="432" mass="47161">MLALSLFLTGGAIGNDDVVSAIEGNGKKAAPSITIDPLPANNNNSSGEPIASNSTTTAIIINGKASGFGNSTIKMVEVRIENATYEPATPASPGDWSTWTYHYYYYPYLLQPGIHEIVARATDSDGSRQWYVMPITVSQAQDPSQSVQAASPLPVPAAATTDRFGITKLYPTAAGGLEWSSSWDNDNPRQIGNEIDPDDSWFDTDHGEGTYTVDGNGTLTAAGNFTRMYVHDPANVREWSENLEITVYVNRINETQLVDYSGPEIFARTNHGTNADENVNLCDDRGYGGVVLDSGKWAFVKEIAHHLPNGYTEVGTVNPWSELPKNTWVGIKFVLRNMDNDTKVKLELYRDMTGGLNGGRWEKMTEFIDNGTNFGVGMEPCKSLVNPALPLVHSLVDASSESKKPMLSVYIRSEFATVGFSNFSIREINPLP</sequence>